<evidence type="ECO:0000256" key="3">
    <source>
        <dbReference type="SAM" id="Coils"/>
    </source>
</evidence>
<dbReference type="RefSeq" id="WP_133554981.1">
    <property type="nucleotide sequence ID" value="NZ_SNWM01000002.1"/>
</dbReference>
<dbReference type="GO" id="GO:0030527">
    <property type="term" value="F:structural constituent of chromatin"/>
    <property type="evidence" value="ECO:0007669"/>
    <property type="project" value="InterPro"/>
</dbReference>
<evidence type="ECO:0000313" key="4">
    <source>
        <dbReference type="EMBL" id="TDO23089.1"/>
    </source>
</evidence>
<comment type="caution">
    <text evidence="4">The sequence shown here is derived from an EMBL/GenBank/DDBJ whole genome shotgun (WGS) entry which is preliminary data.</text>
</comment>
<dbReference type="Proteomes" id="UP000295499">
    <property type="component" value="Unassembled WGS sequence"/>
</dbReference>
<reference evidence="4 5" key="1">
    <citation type="submission" date="2019-03" db="EMBL/GenBank/DDBJ databases">
        <title>Genomic Encyclopedia of Archaeal and Bacterial Type Strains, Phase II (KMG-II): from individual species to whole genera.</title>
        <authorList>
            <person name="Goeker M."/>
        </authorList>
    </citation>
    <scope>NUCLEOTIDE SEQUENCE [LARGE SCALE GENOMIC DNA]</scope>
    <source>
        <strain evidence="4 5">DSM 19034</strain>
    </source>
</reference>
<dbReference type="AlphaFoldDB" id="A0A4R6ILR1"/>
<comment type="function">
    <text evidence="1">Might have a role analogous to that of eukaryotic histone proteins.</text>
</comment>
<organism evidence="4 5">
    <name type="scientific">Pedobacter duraquae</name>
    <dbReference type="NCBI Taxonomy" id="425511"/>
    <lineage>
        <taxon>Bacteria</taxon>
        <taxon>Pseudomonadati</taxon>
        <taxon>Bacteroidota</taxon>
        <taxon>Sphingobacteriia</taxon>
        <taxon>Sphingobacteriales</taxon>
        <taxon>Sphingobacteriaceae</taxon>
        <taxon>Pedobacter</taxon>
    </lineage>
</organism>
<dbReference type="GO" id="GO:0003677">
    <property type="term" value="F:DNA binding"/>
    <property type="evidence" value="ECO:0007669"/>
    <property type="project" value="InterPro"/>
</dbReference>
<proteinExistence type="inferred from homology"/>
<keyword evidence="3" id="KW-0175">Coiled coil</keyword>
<protein>
    <recommendedName>
        <fullName evidence="6">Histone H1-like protein Hc1</fullName>
    </recommendedName>
</protein>
<sequence length="63" mass="6964">MAKIEKFNELKDLINGLEADADKFYNKANSAAGTRVRKGLQEVKNLAQSIRLEVQAAKNSVSK</sequence>
<dbReference type="InterPro" id="IPR010886">
    <property type="entry name" value="Hc1"/>
</dbReference>
<evidence type="ECO:0000313" key="5">
    <source>
        <dbReference type="Proteomes" id="UP000295499"/>
    </source>
</evidence>
<evidence type="ECO:0000256" key="1">
    <source>
        <dbReference type="ARBA" id="ARBA00002333"/>
    </source>
</evidence>
<dbReference type="EMBL" id="SNWM01000002">
    <property type="protein sequence ID" value="TDO23089.1"/>
    <property type="molecule type" value="Genomic_DNA"/>
</dbReference>
<dbReference type="Pfam" id="PF07432">
    <property type="entry name" value="Hc1"/>
    <property type="match status" value="1"/>
</dbReference>
<comment type="similarity">
    <text evidence="2">Belongs to the histone H1/H5 family. HCT subfamily.</text>
</comment>
<feature type="coiled-coil region" evidence="3">
    <location>
        <begin position="7"/>
        <end position="60"/>
    </location>
</feature>
<name>A0A4R6ILR1_9SPHI</name>
<accession>A0A4R6ILR1</accession>
<dbReference type="OrthoDB" id="9808717at2"/>
<evidence type="ECO:0008006" key="6">
    <source>
        <dbReference type="Google" id="ProtNLM"/>
    </source>
</evidence>
<gene>
    <name evidence="4" type="ORF">CLV32_2076</name>
</gene>
<evidence type="ECO:0000256" key="2">
    <source>
        <dbReference type="ARBA" id="ARBA00008424"/>
    </source>
</evidence>
<keyword evidence="5" id="KW-1185">Reference proteome</keyword>